<dbReference type="PANTHER" id="PTHR13154">
    <property type="entry name" value="POLYADENYLATE-BINDING PROTEIN-INTERACTING PROTEIN 2"/>
    <property type="match status" value="1"/>
</dbReference>
<gene>
    <name evidence="5" type="primary">putative unkown protein</name>
    <name evidence="5" type="ORF">CLUMA_CG016194</name>
</gene>
<sequence length="124" mass="13950">MYQKVPNCSGNSFVGAGDSYDESQSDYEEVLEFSSEGDVNDFSDFLWMENEEAFDDEVYQSLEEAELMNDCMEAMNELELLDGIKQVEQEQMIIETICNVAQNSSLNPLAKEFVPCSIVAVTSN</sequence>
<name>A0A1J1IS32_9DIPT</name>
<keyword evidence="6" id="KW-1185">Reference proteome</keyword>
<dbReference type="PANTHER" id="PTHR13154:SF6">
    <property type="entry name" value="GEO05078P1"/>
    <property type="match status" value="1"/>
</dbReference>
<feature type="region of interest" description="Disordered" evidence="4">
    <location>
        <begin position="1"/>
        <end position="26"/>
    </location>
</feature>
<keyword evidence="3" id="KW-0810">Translation regulation</keyword>
<dbReference type="EMBL" id="CVRI01000059">
    <property type="protein sequence ID" value="CRL03035.1"/>
    <property type="molecule type" value="Genomic_DNA"/>
</dbReference>
<organism evidence="5 6">
    <name type="scientific">Clunio marinus</name>
    <dbReference type="NCBI Taxonomy" id="568069"/>
    <lineage>
        <taxon>Eukaryota</taxon>
        <taxon>Metazoa</taxon>
        <taxon>Ecdysozoa</taxon>
        <taxon>Arthropoda</taxon>
        <taxon>Hexapoda</taxon>
        <taxon>Insecta</taxon>
        <taxon>Pterygota</taxon>
        <taxon>Neoptera</taxon>
        <taxon>Endopterygota</taxon>
        <taxon>Diptera</taxon>
        <taxon>Nematocera</taxon>
        <taxon>Chironomoidea</taxon>
        <taxon>Chironomidae</taxon>
        <taxon>Clunio</taxon>
    </lineage>
</organism>
<dbReference type="Pfam" id="PF07145">
    <property type="entry name" value="PAM2"/>
    <property type="match status" value="1"/>
</dbReference>
<keyword evidence="2" id="KW-0832">Ubl conjugation</keyword>
<evidence type="ECO:0000256" key="4">
    <source>
        <dbReference type="SAM" id="MobiDB-lite"/>
    </source>
</evidence>
<dbReference type="InterPro" id="IPR040396">
    <property type="entry name" value="PAIP2-like"/>
</dbReference>
<evidence type="ECO:0000313" key="6">
    <source>
        <dbReference type="Proteomes" id="UP000183832"/>
    </source>
</evidence>
<accession>A0A1J1IS32</accession>
<proteinExistence type="inferred from homology"/>
<dbReference type="GO" id="GO:0045947">
    <property type="term" value="P:negative regulation of translational initiation"/>
    <property type="evidence" value="ECO:0007669"/>
    <property type="project" value="InterPro"/>
</dbReference>
<evidence type="ECO:0000256" key="3">
    <source>
        <dbReference type="ARBA" id="ARBA00022845"/>
    </source>
</evidence>
<dbReference type="Proteomes" id="UP000183832">
    <property type="component" value="Unassembled WGS sequence"/>
</dbReference>
<evidence type="ECO:0000313" key="5">
    <source>
        <dbReference type="EMBL" id="CRL03035.1"/>
    </source>
</evidence>
<dbReference type="GO" id="GO:0000900">
    <property type="term" value="F:mRNA regulatory element binding translation repressor activity"/>
    <property type="evidence" value="ECO:0007669"/>
    <property type="project" value="InterPro"/>
</dbReference>
<protein>
    <submittedName>
        <fullName evidence="5">CLUMA_CG016194, isoform A</fullName>
    </submittedName>
</protein>
<dbReference type="InterPro" id="IPR009818">
    <property type="entry name" value="PAM2_motif"/>
</dbReference>
<reference evidence="5 6" key="1">
    <citation type="submission" date="2015-04" db="EMBL/GenBank/DDBJ databases">
        <authorList>
            <person name="Syromyatnikov M.Y."/>
            <person name="Popov V.N."/>
        </authorList>
    </citation>
    <scope>NUCLEOTIDE SEQUENCE [LARGE SCALE GENOMIC DNA]</scope>
</reference>
<evidence type="ECO:0000256" key="1">
    <source>
        <dbReference type="ARBA" id="ARBA00006858"/>
    </source>
</evidence>
<dbReference type="AlphaFoldDB" id="A0A1J1IS32"/>
<dbReference type="GO" id="GO:0005737">
    <property type="term" value="C:cytoplasm"/>
    <property type="evidence" value="ECO:0007669"/>
    <property type="project" value="TreeGrafter"/>
</dbReference>
<dbReference type="STRING" id="568069.A0A1J1IS32"/>
<comment type="similarity">
    <text evidence="1">Belongs to the PAIP2 family.</text>
</comment>
<feature type="compositionally biased region" description="Polar residues" evidence="4">
    <location>
        <begin position="1"/>
        <end position="12"/>
    </location>
</feature>
<evidence type="ECO:0000256" key="2">
    <source>
        <dbReference type="ARBA" id="ARBA00022843"/>
    </source>
</evidence>
<dbReference type="OrthoDB" id="5985142at2759"/>